<evidence type="ECO:0000259" key="7">
    <source>
        <dbReference type="Pfam" id="PF00087"/>
    </source>
</evidence>
<evidence type="ECO:0000256" key="2">
    <source>
        <dbReference type="ARBA" id="ARBA00022475"/>
    </source>
</evidence>
<dbReference type="InterPro" id="IPR045860">
    <property type="entry name" value="Snake_toxin-like_sf"/>
</dbReference>
<evidence type="ECO:0000313" key="8">
    <source>
        <dbReference type="EMBL" id="KAI2659068.1"/>
    </source>
</evidence>
<dbReference type="InterPro" id="IPR016054">
    <property type="entry name" value="LY6_UPA_recep-like"/>
</dbReference>
<dbReference type="Pfam" id="PF00087">
    <property type="entry name" value="Toxin_TOLIP"/>
    <property type="match status" value="1"/>
</dbReference>
<dbReference type="EMBL" id="JACTAM010000011">
    <property type="protein sequence ID" value="KAI2659068.1"/>
    <property type="molecule type" value="Genomic_DNA"/>
</dbReference>
<evidence type="ECO:0000256" key="3">
    <source>
        <dbReference type="ARBA" id="ARBA00022729"/>
    </source>
</evidence>
<sequence>MCYNCITPVPPGTCTQNVNCTSQSAKCSSVTTYNPNVTSVTSCNTLCDNWSVNVGQIRMTSQCCESDYCNNVTQAELFGNGTTTTLKGCASKNICDNTGLLKLKMPDVKNVSCCDQKLCNSAQSLTQGAVLLLVPMLPVLFSI</sequence>
<keyword evidence="5" id="KW-0325">Glycoprotein</keyword>
<evidence type="ECO:0000313" key="9">
    <source>
        <dbReference type="Proteomes" id="UP000830375"/>
    </source>
</evidence>
<evidence type="ECO:0000256" key="1">
    <source>
        <dbReference type="ARBA" id="ARBA00004236"/>
    </source>
</evidence>
<keyword evidence="4" id="KW-0472">Membrane</keyword>
<gene>
    <name evidence="8" type="ORF">H4Q32_023265</name>
</gene>
<protein>
    <submittedName>
        <fullName evidence="8">CD59 glycoprotein</fullName>
    </submittedName>
</protein>
<keyword evidence="2" id="KW-1003">Cell membrane</keyword>
<dbReference type="InterPro" id="IPR035076">
    <property type="entry name" value="Toxin/TOLIP"/>
</dbReference>
<feature type="domain" description="Snake toxin/toxin-like" evidence="7">
    <location>
        <begin position="1"/>
        <end position="70"/>
    </location>
</feature>
<dbReference type="Gene3D" id="2.10.60.10">
    <property type="entry name" value="CD59"/>
    <property type="match status" value="2"/>
</dbReference>
<evidence type="ECO:0000256" key="4">
    <source>
        <dbReference type="ARBA" id="ARBA00023136"/>
    </source>
</evidence>
<reference evidence="8 9" key="1">
    <citation type="submission" date="2022-01" db="EMBL/GenBank/DDBJ databases">
        <title>A high-quality chromosome-level genome assembly of rohu carp, Labeo rohita.</title>
        <authorList>
            <person name="Arick M.A. II"/>
            <person name="Hsu C.-Y."/>
            <person name="Magbanua Z."/>
            <person name="Pechanova O."/>
            <person name="Grover C."/>
            <person name="Miller E."/>
            <person name="Thrash A."/>
            <person name="Ezzel L."/>
            <person name="Alam S."/>
            <person name="Benzie J."/>
            <person name="Hamilton M."/>
            <person name="Karsi A."/>
            <person name="Lawrence M.L."/>
            <person name="Peterson D.G."/>
        </authorList>
    </citation>
    <scope>NUCLEOTIDE SEQUENCE [LARGE SCALE GENOMIC DNA]</scope>
    <source>
        <strain evidence="9">BAU-BD-2019</strain>
        <tissue evidence="8">Blood</tissue>
    </source>
</reference>
<comment type="subcellular location">
    <subcellularLocation>
        <location evidence="1">Cell membrane</location>
    </subcellularLocation>
</comment>
<keyword evidence="9" id="KW-1185">Reference proteome</keyword>
<keyword evidence="3" id="KW-0732">Signal</keyword>
<dbReference type="Proteomes" id="UP000830375">
    <property type="component" value="Unassembled WGS sequence"/>
</dbReference>
<proteinExistence type="predicted"/>
<feature type="domain" description="UPAR/Ly6" evidence="6">
    <location>
        <begin position="79"/>
        <end position="122"/>
    </location>
</feature>
<comment type="caution">
    <text evidence="8">The sequence shown here is derived from an EMBL/GenBank/DDBJ whole genome shotgun (WGS) entry which is preliminary data.</text>
</comment>
<evidence type="ECO:0000259" key="6">
    <source>
        <dbReference type="Pfam" id="PF00021"/>
    </source>
</evidence>
<accession>A0ABQ8MB38</accession>
<dbReference type="Pfam" id="PF00021">
    <property type="entry name" value="UPAR_LY6"/>
    <property type="match status" value="1"/>
</dbReference>
<evidence type="ECO:0000256" key="5">
    <source>
        <dbReference type="ARBA" id="ARBA00023180"/>
    </source>
</evidence>
<organism evidence="8 9">
    <name type="scientific">Labeo rohita</name>
    <name type="common">Indian major carp</name>
    <name type="synonym">Cyprinus rohita</name>
    <dbReference type="NCBI Taxonomy" id="84645"/>
    <lineage>
        <taxon>Eukaryota</taxon>
        <taxon>Metazoa</taxon>
        <taxon>Chordata</taxon>
        <taxon>Craniata</taxon>
        <taxon>Vertebrata</taxon>
        <taxon>Euteleostomi</taxon>
        <taxon>Actinopterygii</taxon>
        <taxon>Neopterygii</taxon>
        <taxon>Teleostei</taxon>
        <taxon>Ostariophysi</taxon>
        <taxon>Cypriniformes</taxon>
        <taxon>Cyprinidae</taxon>
        <taxon>Labeoninae</taxon>
        <taxon>Labeonini</taxon>
        <taxon>Labeo</taxon>
    </lineage>
</organism>
<dbReference type="SUPFAM" id="SSF57302">
    <property type="entry name" value="Snake toxin-like"/>
    <property type="match status" value="1"/>
</dbReference>
<name>A0ABQ8MB38_LABRO</name>